<gene>
    <name evidence="2" type="ORF">ZIOFF_001757</name>
</gene>
<dbReference type="GO" id="GO:0009570">
    <property type="term" value="C:chloroplast stroma"/>
    <property type="evidence" value="ECO:0007669"/>
    <property type="project" value="TreeGrafter"/>
</dbReference>
<evidence type="ECO:0000313" key="3">
    <source>
        <dbReference type="Proteomes" id="UP000734854"/>
    </source>
</evidence>
<dbReference type="GO" id="GO:0005504">
    <property type="term" value="F:fatty acid binding"/>
    <property type="evidence" value="ECO:0007669"/>
    <property type="project" value="TreeGrafter"/>
</dbReference>
<reference evidence="2 3" key="1">
    <citation type="submission" date="2020-08" db="EMBL/GenBank/DDBJ databases">
        <title>Plant Genome Project.</title>
        <authorList>
            <person name="Zhang R.-G."/>
        </authorList>
    </citation>
    <scope>NUCLEOTIDE SEQUENCE [LARGE SCALE GENOMIC DNA]</scope>
    <source>
        <tissue evidence="2">Rhizome</tissue>
    </source>
</reference>
<dbReference type="InterPro" id="IPR016087">
    <property type="entry name" value="Chalcone_isomerase"/>
</dbReference>
<dbReference type="InterPro" id="IPR044228">
    <property type="entry name" value="FAP1"/>
</dbReference>
<dbReference type="OrthoDB" id="18193at2759"/>
<sequence>MGSLRFPFSLPQLPNPSRWPKPSSFLLVAAAATAGAGVGFAVNVCRRSAADPSEPYRRPFVRPTPIWASVSLVDAPPADTSVEPSTGASFPTSLDGGRRLTGIGLRKTIVLGIKSINVYAFGVYADDSDIKRLSQKYGNVAATELKENKEFIEDVLDQDLRLTVRLQIVYSRLSIGSVRNAFEKSVGSRLQKFSGSENKELLQSFTSLFKDEYKLPKGSVIDLSREQGYVLQIKIDGQDVGKIQSKLLCKSVLDLYFGDDPFDSQAKEDIRSGLASILFE</sequence>
<dbReference type="EMBL" id="JACMSC010000001">
    <property type="protein sequence ID" value="KAG6536697.1"/>
    <property type="molecule type" value="Genomic_DNA"/>
</dbReference>
<organism evidence="2 3">
    <name type="scientific">Zingiber officinale</name>
    <name type="common">Ginger</name>
    <name type="synonym">Amomum zingiber</name>
    <dbReference type="NCBI Taxonomy" id="94328"/>
    <lineage>
        <taxon>Eukaryota</taxon>
        <taxon>Viridiplantae</taxon>
        <taxon>Streptophyta</taxon>
        <taxon>Embryophyta</taxon>
        <taxon>Tracheophyta</taxon>
        <taxon>Spermatophyta</taxon>
        <taxon>Magnoliopsida</taxon>
        <taxon>Liliopsida</taxon>
        <taxon>Zingiberales</taxon>
        <taxon>Zingiberaceae</taxon>
        <taxon>Zingiber</taxon>
    </lineage>
</organism>
<proteinExistence type="predicted"/>
<dbReference type="AlphaFoldDB" id="A0A8J5HZ21"/>
<dbReference type="PANTHER" id="PTHR47589">
    <property type="entry name" value="FATTY-ACID-BINDING PROTEIN 1"/>
    <property type="match status" value="1"/>
</dbReference>
<name>A0A8J5HZ21_ZINOF</name>
<comment type="caution">
    <text evidence="2">The sequence shown here is derived from an EMBL/GenBank/DDBJ whole genome shotgun (WGS) entry which is preliminary data.</text>
</comment>
<evidence type="ECO:0000259" key="1">
    <source>
        <dbReference type="Pfam" id="PF16035"/>
    </source>
</evidence>
<dbReference type="Pfam" id="PF16035">
    <property type="entry name" value="Chalcone_2"/>
    <property type="match status" value="1"/>
</dbReference>
<dbReference type="Proteomes" id="UP000734854">
    <property type="component" value="Unassembled WGS sequence"/>
</dbReference>
<evidence type="ECO:0000313" key="2">
    <source>
        <dbReference type="EMBL" id="KAG6536697.1"/>
    </source>
</evidence>
<dbReference type="PANTHER" id="PTHR47589:SF5">
    <property type="entry name" value="CHALCONE ISOMERASE DOMAIN-CONTAINING PROTEIN"/>
    <property type="match status" value="1"/>
</dbReference>
<dbReference type="GO" id="GO:0006631">
    <property type="term" value="P:fatty acid metabolic process"/>
    <property type="evidence" value="ECO:0007669"/>
    <property type="project" value="TreeGrafter"/>
</dbReference>
<protein>
    <recommendedName>
        <fullName evidence="1">Chalcone isomerase domain-containing protein</fullName>
    </recommendedName>
</protein>
<keyword evidence="3" id="KW-1185">Reference proteome</keyword>
<accession>A0A8J5HZ21</accession>
<feature type="domain" description="Chalcone isomerase" evidence="1">
    <location>
        <begin position="99"/>
        <end position="270"/>
    </location>
</feature>